<accession>A0A3M7S4Q0</accession>
<comment type="caution">
    <text evidence="2">The sequence shown here is derived from an EMBL/GenBank/DDBJ whole genome shotgun (WGS) entry which is preliminary data.</text>
</comment>
<dbReference type="EMBL" id="REGN01002070">
    <property type="protein sequence ID" value="RNA30580.1"/>
    <property type="molecule type" value="Genomic_DNA"/>
</dbReference>
<gene>
    <name evidence="2" type="ORF">BpHYR1_052584</name>
</gene>
<evidence type="ECO:0000313" key="2">
    <source>
        <dbReference type="EMBL" id="RNA30580.1"/>
    </source>
</evidence>
<organism evidence="2 3">
    <name type="scientific">Brachionus plicatilis</name>
    <name type="common">Marine rotifer</name>
    <name type="synonym">Brachionus muelleri</name>
    <dbReference type="NCBI Taxonomy" id="10195"/>
    <lineage>
        <taxon>Eukaryota</taxon>
        <taxon>Metazoa</taxon>
        <taxon>Spiralia</taxon>
        <taxon>Gnathifera</taxon>
        <taxon>Rotifera</taxon>
        <taxon>Eurotatoria</taxon>
        <taxon>Monogononta</taxon>
        <taxon>Pseudotrocha</taxon>
        <taxon>Ploima</taxon>
        <taxon>Brachionidae</taxon>
        <taxon>Brachionus</taxon>
    </lineage>
</organism>
<reference evidence="2 3" key="1">
    <citation type="journal article" date="2018" name="Sci. Rep.">
        <title>Genomic signatures of local adaptation to the degree of environmental predictability in rotifers.</title>
        <authorList>
            <person name="Franch-Gras L."/>
            <person name="Hahn C."/>
            <person name="Garcia-Roger E.M."/>
            <person name="Carmona M.J."/>
            <person name="Serra M."/>
            <person name="Gomez A."/>
        </authorList>
    </citation>
    <scope>NUCLEOTIDE SEQUENCE [LARGE SCALE GENOMIC DNA]</scope>
    <source>
        <strain evidence="2">HYR1</strain>
    </source>
</reference>
<keyword evidence="3" id="KW-1185">Reference proteome</keyword>
<keyword evidence="1" id="KW-0472">Membrane</keyword>
<dbReference type="AlphaFoldDB" id="A0A3M7S4Q0"/>
<evidence type="ECO:0000313" key="3">
    <source>
        <dbReference type="Proteomes" id="UP000276133"/>
    </source>
</evidence>
<evidence type="ECO:0000256" key="1">
    <source>
        <dbReference type="SAM" id="Phobius"/>
    </source>
</evidence>
<feature type="transmembrane region" description="Helical" evidence="1">
    <location>
        <begin position="21"/>
        <end position="41"/>
    </location>
</feature>
<sequence length="99" mass="12159">MYNFTERFKYRMIFLQTLMKFCTSNVNTYTSSNLIYLFFLTLEIQRFIISSTIKIRFIFFLIFYFEIFIFFISKIKRDIKEINSKFFFPLTSCEHIGVV</sequence>
<keyword evidence="1" id="KW-0812">Transmembrane</keyword>
<keyword evidence="1" id="KW-1133">Transmembrane helix</keyword>
<proteinExistence type="predicted"/>
<dbReference type="Proteomes" id="UP000276133">
    <property type="component" value="Unassembled WGS sequence"/>
</dbReference>
<name>A0A3M7S4Q0_BRAPC</name>
<feature type="transmembrane region" description="Helical" evidence="1">
    <location>
        <begin position="53"/>
        <end position="72"/>
    </location>
</feature>
<protein>
    <submittedName>
        <fullName evidence="2">Uncharacterized protein</fullName>
    </submittedName>
</protein>